<dbReference type="Proteomes" id="UP001374535">
    <property type="component" value="Chromosome 2"/>
</dbReference>
<accession>A0AAQ3P1K6</accession>
<keyword evidence="2" id="KW-1185">Reference proteome</keyword>
<proteinExistence type="predicted"/>
<protein>
    <submittedName>
        <fullName evidence="1">Uncharacterized protein</fullName>
    </submittedName>
</protein>
<gene>
    <name evidence="1" type="ORF">V8G54_006562</name>
</gene>
<evidence type="ECO:0000313" key="2">
    <source>
        <dbReference type="Proteomes" id="UP001374535"/>
    </source>
</evidence>
<dbReference type="AlphaFoldDB" id="A0AAQ3P1K6"/>
<organism evidence="1 2">
    <name type="scientific">Vigna mungo</name>
    <name type="common">Black gram</name>
    <name type="synonym">Phaseolus mungo</name>
    <dbReference type="NCBI Taxonomy" id="3915"/>
    <lineage>
        <taxon>Eukaryota</taxon>
        <taxon>Viridiplantae</taxon>
        <taxon>Streptophyta</taxon>
        <taxon>Embryophyta</taxon>
        <taxon>Tracheophyta</taxon>
        <taxon>Spermatophyta</taxon>
        <taxon>Magnoliopsida</taxon>
        <taxon>eudicotyledons</taxon>
        <taxon>Gunneridae</taxon>
        <taxon>Pentapetalae</taxon>
        <taxon>rosids</taxon>
        <taxon>fabids</taxon>
        <taxon>Fabales</taxon>
        <taxon>Fabaceae</taxon>
        <taxon>Papilionoideae</taxon>
        <taxon>50 kb inversion clade</taxon>
        <taxon>NPAAA clade</taxon>
        <taxon>indigoferoid/millettioid clade</taxon>
        <taxon>Phaseoleae</taxon>
        <taxon>Vigna</taxon>
    </lineage>
</organism>
<name>A0AAQ3P1K6_VIGMU</name>
<reference evidence="1 2" key="1">
    <citation type="journal article" date="2023" name="Life. Sci Alliance">
        <title>Evolutionary insights into 3D genome organization and epigenetic landscape of Vigna mungo.</title>
        <authorList>
            <person name="Junaid A."/>
            <person name="Singh B."/>
            <person name="Bhatia S."/>
        </authorList>
    </citation>
    <scope>NUCLEOTIDE SEQUENCE [LARGE SCALE GENOMIC DNA]</scope>
    <source>
        <strain evidence="1">Urdbean</strain>
    </source>
</reference>
<evidence type="ECO:0000313" key="1">
    <source>
        <dbReference type="EMBL" id="WVZ19240.1"/>
    </source>
</evidence>
<dbReference type="EMBL" id="CP144699">
    <property type="protein sequence ID" value="WVZ19240.1"/>
    <property type="molecule type" value="Genomic_DNA"/>
</dbReference>
<sequence length="161" mass="17901">MSLILYLSTAPSKERTQSPRDSALSQEIQVVALPQEIPPSPKFKFKFKLSRFLKKFRLLRFRQASASSLRGSTTAKPIFSGVSIFVDGFTVPSSQLDQLANKQSKLSAFFTMRSSKMSEDVLTNSLCQVVSDVEDSSMRVGQIDSEDRNLSKVGEMSEHIG</sequence>